<reference evidence="2 3" key="1">
    <citation type="journal article" date="2024" name="Plant Biotechnol. J.">
        <title>Dendrobium thyrsiflorum genome and its molecular insights into genes involved in important horticultural traits.</title>
        <authorList>
            <person name="Chen B."/>
            <person name="Wang J.Y."/>
            <person name="Zheng P.J."/>
            <person name="Li K.L."/>
            <person name="Liang Y.M."/>
            <person name="Chen X.F."/>
            <person name="Zhang C."/>
            <person name="Zhao X."/>
            <person name="He X."/>
            <person name="Zhang G.Q."/>
            <person name="Liu Z.J."/>
            <person name="Xu Q."/>
        </authorList>
    </citation>
    <scope>NUCLEOTIDE SEQUENCE [LARGE SCALE GENOMIC DNA]</scope>
    <source>
        <strain evidence="2">GZMU011</strain>
    </source>
</reference>
<proteinExistence type="predicted"/>
<keyword evidence="3" id="KW-1185">Reference proteome</keyword>
<feature type="compositionally biased region" description="Polar residues" evidence="1">
    <location>
        <begin position="36"/>
        <end position="58"/>
    </location>
</feature>
<feature type="region of interest" description="Disordered" evidence="1">
    <location>
        <begin position="1"/>
        <end position="62"/>
    </location>
</feature>
<name>A0ABD0UPD1_DENTH</name>
<evidence type="ECO:0000313" key="2">
    <source>
        <dbReference type="EMBL" id="KAL0914484.1"/>
    </source>
</evidence>
<evidence type="ECO:0000256" key="1">
    <source>
        <dbReference type="SAM" id="MobiDB-lite"/>
    </source>
</evidence>
<dbReference type="EMBL" id="JANQDX010000012">
    <property type="protein sequence ID" value="KAL0914484.1"/>
    <property type="molecule type" value="Genomic_DNA"/>
</dbReference>
<accession>A0ABD0UPD1</accession>
<protein>
    <submittedName>
        <fullName evidence="2">Uncharacterized protein</fullName>
    </submittedName>
</protein>
<comment type="caution">
    <text evidence="2">The sequence shown here is derived from an EMBL/GenBank/DDBJ whole genome shotgun (WGS) entry which is preliminary data.</text>
</comment>
<gene>
    <name evidence="2" type="ORF">M5K25_014833</name>
</gene>
<dbReference type="AlphaFoldDB" id="A0ABD0UPD1"/>
<feature type="compositionally biased region" description="Low complexity" evidence="1">
    <location>
        <begin position="25"/>
        <end position="35"/>
    </location>
</feature>
<evidence type="ECO:0000313" key="3">
    <source>
        <dbReference type="Proteomes" id="UP001552299"/>
    </source>
</evidence>
<organism evidence="2 3">
    <name type="scientific">Dendrobium thyrsiflorum</name>
    <name type="common">Pinecone-like raceme dendrobium</name>
    <name type="synonym">Orchid</name>
    <dbReference type="NCBI Taxonomy" id="117978"/>
    <lineage>
        <taxon>Eukaryota</taxon>
        <taxon>Viridiplantae</taxon>
        <taxon>Streptophyta</taxon>
        <taxon>Embryophyta</taxon>
        <taxon>Tracheophyta</taxon>
        <taxon>Spermatophyta</taxon>
        <taxon>Magnoliopsida</taxon>
        <taxon>Liliopsida</taxon>
        <taxon>Asparagales</taxon>
        <taxon>Orchidaceae</taxon>
        <taxon>Epidendroideae</taxon>
        <taxon>Malaxideae</taxon>
        <taxon>Dendrobiinae</taxon>
        <taxon>Dendrobium</taxon>
    </lineage>
</organism>
<dbReference type="Proteomes" id="UP001552299">
    <property type="component" value="Unassembled WGS sequence"/>
</dbReference>
<sequence length="78" mass="8382">MANFSCLHFSMSSERDQEAKGATLSTSGQSIRSSSIKQGNKHPSSAATPASNQSSNATGRKVAQWSKELDELIDYFNA</sequence>